<feature type="region of interest" description="Disordered" evidence="5">
    <location>
        <begin position="48"/>
        <end position="86"/>
    </location>
</feature>
<dbReference type="STRING" id="9986.ENSOCUP00000035493"/>
<dbReference type="Pfam" id="PF00089">
    <property type="entry name" value="Trypsin"/>
    <property type="match status" value="1"/>
</dbReference>
<dbReference type="Bgee" id="ENSOCUG00000001607">
    <property type="expression patterns" value="Expressed in blood and 16 other cell types or tissues"/>
</dbReference>
<dbReference type="InterPro" id="IPR001314">
    <property type="entry name" value="Peptidase_S1A"/>
</dbReference>
<evidence type="ECO:0000259" key="7">
    <source>
        <dbReference type="PROSITE" id="PS50240"/>
    </source>
</evidence>
<dbReference type="InParanoid" id="A0A5F9CQ42"/>
<feature type="region of interest" description="Disordered" evidence="5">
    <location>
        <begin position="345"/>
        <end position="384"/>
    </location>
</feature>
<dbReference type="GO" id="GO:0006508">
    <property type="term" value="P:proteolysis"/>
    <property type="evidence" value="ECO:0007669"/>
    <property type="project" value="UniProtKB-KW"/>
</dbReference>
<dbReference type="Gene3D" id="2.40.10.10">
    <property type="entry name" value="Trypsin-like serine proteases"/>
    <property type="match status" value="1"/>
</dbReference>
<sequence length="401" mass="43007">MGAGARTLLLALLLARGAPQEPESRIWDPLAGPMNTRLFSSNRRARGRGGLCGEGPVSPPSPAGRPGGARFYRDPGSSHTRGEGGRAGLWLPSVRVALSIPEPCGERENKPLIVGGVESARGRWPWMVSLIREKKQVCGGSLLNRRWVMSAAHCFAKYADVDSWRVQVGQLRSGSFPERFRTYIGVSYRVKKIIIHPRSTRLRHDIALLQLASRVYYTPNTRPVCVLSSTAMFQHRHDCWATGWGFISDNGSDPGTTWGGGGAVLDTLFPPQLAQQPLGALWGPGALCTCFPRAPTCRAGSHMGLARDRGHQKPGLGEIAWPVQAPSGRGHHLCANGELSVGGPSLSPALDGTGQAKGALCSTSSRDTPSIQPPGSAARHHQQHLVQPPLLTARCTLFCLG</sequence>
<evidence type="ECO:0000256" key="6">
    <source>
        <dbReference type="SAM" id="SignalP"/>
    </source>
</evidence>
<keyword evidence="1" id="KW-0645">Protease</keyword>
<dbReference type="PROSITE" id="PS50240">
    <property type="entry name" value="TRYPSIN_DOM"/>
    <property type="match status" value="1"/>
</dbReference>
<feature type="chain" id="PRO_5023857009" description="Peptidase S1 domain-containing protein" evidence="6">
    <location>
        <begin position="20"/>
        <end position="401"/>
    </location>
</feature>
<feature type="compositionally biased region" description="Polar residues" evidence="5">
    <location>
        <begin position="361"/>
        <end position="370"/>
    </location>
</feature>
<dbReference type="InterPro" id="IPR001254">
    <property type="entry name" value="Trypsin_dom"/>
</dbReference>
<accession>A0A5F9CQ42</accession>
<keyword evidence="6" id="KW-0732">Signal</keyword>
<dbReference type="InterPro" id="IPR018114">
    <property type="entry name" value="TRYPSIN_HIS"/>
</dbReference>
<feature type="signal peptide" evidence="6">
    <location>
        <begin position="1"/>
        <end position="19"/>
    </location>
</feature>
<evidence type="ECO:0000256" key="1">
    <source>
        <dbReference type="ARBA" id="ARBA00022670"/>
    </source>
</evidence>
<evidence type="ECO:0000313" key="8">
    <source>
        <dbReference type="Ensembl" id="ENSOCUP00000035493.1"/>
    </source>
</evidence>
<evidence type="ECO:0000256" key="5">
    <source>
        <dbReference type="SAM" id="MobiDB-lite"/>
    </source>
</evidence>
<keyword evidence="4" id="KW-1015">Disulfide bond</keyword>
<keyword evidence="2" id="KW-0378">Hydrolase</keyword>
<dbReference type="PANTHER" id="PTHR24252:SF17">
    <property type="entry name" value="SUPPRESSOR OF TUMORIGENICITY 14 PROTEIN HOMOLOG-RELATED"/>
    <property type="match status" value="1"/>
</dbReference>
<feature type="domain" description="Peptidase S1" evidence="7">
    <location>
        <begin position="113"/>
        <end position="335"/>
    </location>
</feature>
<dbReference type="PRINTS" id="PR00722">
    <property type="entry name" value="CHYMOTRYPSIN"/>
</dbReference>
<reference evidence="8 9" key="1">
    <citation type="journal article" date="2011" name="Nature">
        <title>A high-resolution map of human evolutionary constraint using 29 mammals.</title>
        <authorList>
            <person name="Lindblad-Toh K."/>
            <person name="Garber M."/>
            <person name="Zuk O."/>
            <person name="Lin M.F."/>
            <person name="Parker B.J."/>
            <person name="Washietl S."/>
            <person name="Kheradpour P."/>
            <person name="Ernst J."/>
            <person name="Jordan G."/>
            <person name="Mauceli E."/>
            <person name="Ward L.D."/>
            <person name="Lowe C.B."/>
            <person name="Holloway A.K."/>
            <person name="Clamp M."/>
            <person name="Gnerre S."/>
            <person name="Alfoldi J."/>
            <person name="Beal K."/>
            <person name="Chang J."/>
            <person name="Clawson H."/>
            <person name="Cuff J."/>
            <person name="Di Palma F."/>
            <person name="Fitzgerald S."/>
            <person name="Flicek P."/>
            <person name="Guttman M."/>
            <person name="Hubisz M.J."/>
            <person name="Jaffe D.B."/>
            <person name="Jungreis I."/>
            <person name="Kent W.J."/>
            <person name="Kostka D."/>
            <person name="Lara M."/>
            <person name="Martins A.L."/>
            <person name="Massingham T."/>
            <person name="Moltke I."/>
            <person name="Raney B.J."/>
            <person name="Rasmussen M.D."/>
            <person name="Robinson J."/>
            <person name="Stark A."/>
            <person name="Vilella A.J."/>
            <person name="Wen J."/>
            <person name="Xie X."/>
            <person name="Zody M.C."/>
            <person name="Baldwin J."/>
            <person name="Bloom T."/>
            <person name="Chin C.W."/>
            <person name="Heiman D."/>
            <person name="Nicol R."/>
            <person name="Nusbaum C."/>
            <person name="Young S."/>
            <person name="Wilkinson J."/>
            <person name="Worley K.C."/>
            <person name="Kovar C.L."/>
            <person name="Muzny D.M."/>
            <person name="Gibbs R.A."/>
            <person name="Cree A."/>
            <person name="Dihn H.H."/>
            <person name="Fowler G."/>
            <person name="Jhangiani S."/>
            <person name="Joshi V."/>
            <person name="Lee S."/>
            <person name="Lewis L.R."/>
            <person name="Nazareth L.V."/>
            <person name="Okwuonu G."/>
            <person name="Santibanez J."/>
            <person name="Warren W.C."/>
            <person name="Mardis E.R."/>
            <person name="Weinstock G.M."/>
            <person name="Wilson R.K."/>
            <person name="Delehaunty K."/>
            <person name="Dooling D."/>
            <person name="Fronik C."/>
            <person name="Fulton L."/>
            <person name="Fulton B."/>
            <person name="Graves T."/>
            <person name="Minx P."/>
            <person name="Sodergren E."/>
            <person name="Birney E."/>
            <person name="Margulies E.H."/>
            <person name="Herrero J."/>
            <person name="Green E.D."/>
            <person name="Haussler D."/>
            <person name="Siepel A."/>
            <person name="Goldman N."/>
            <person name="Pollard K.S."/>
            <person name="Pedersen J.S."/>
            <person name="Lander E.S."/>
            <person name="Kellis M."/>
        </authorList>
    </citation>
    <scope>NUCLEOTIDE SEQUENCE [LARGE SCALE GENOMIC DNA]</scope>
    <source>
        <strain evidence="9">Thorbecke</strain>
    </source>
</reference>
<reference evidence="8" key="3">
    <citation type="submission" date="2025-09" db="UniProtKB">
        <authorList>
            <consortium name="Ensembl"/>
        </authorList>
    </citation>
    <scope>IDENTIFICATION</scope>
    <source>
        <strain evidence="8">Thorbecke</strain>
    </source>
</reference>
<name>A0A5F9CQ42_RABIT</name>
<proteinExistence type="predicted"/>
<dbReference type="GO" id="GO:0004252">
    <property type="term" value="F:serine-type endopeptidase activity"/>
    <property type="evidence" value="ECO:0007669"/>
    <property type="project" value="InterPro"/>
</dbReference>
<dbReference type="CDD" id="cd00190">
    <property type="entry name" value="Tryp_SPc"/>
    <property type="match status" value="1"/>
</dbReference>
<evidence type="ECO:0000313" key="9">
    <source>
        <dbReference type="Proteomes" id="UP000001811"/>
    </source>
</evidence>
<evidence type="ECO:0000256" key="4">
    <source>
        <dbReference type="ARBA" id="ARBA00023157"/>
    </source>
</evidence>
<dbReference type="SUPFAM" id="SSF50494">
    <property type="entry name" value="Trypsin-like serine proteases"/>
    <property type="match status" value="1"/>
</dbReference>
<keyword evidence="9" id="KW-1185">Reference proteome</keyword>
<dbReference type="InterPro" id="IPR043504">
    <property type="entry name" value="Peptidase_S1_PA_chymotrypsin"/>
</dbReference>
<evidence type="ECO:0000256" key="3">
    <source>
        <dbReference type="ARBA" id="ARBA00022825"/>
    </source>
</evidence>
<dbReference type="Ensembl" id="ENSOCUT00000041238.1">
    <property type="protein sequence ID" value="ENSOCUP00000035493.1"/>
    <property type="gene ID" value="ENSOCUG00000001607.4"/>
</dbReference>
<organism evidence="8 9">
    <name type="scientific">Oryctolagus cuniculus</name>
    <name type="common">Rabbit</name>
    <dbReference type="NCBI Taxonomy" id="9986"/>
    <lineage>
        <taxon>Eukaryota</taxon>
        <taxon>Metazoa</taxon>
        <taxon>Chordata</taxon>
        <taxon>Craniata</taxon>
        <taxon>Vertebrata</taxon>
        <taxon>Euteleostomi</taxon>
        <taxon>Mammalia</taxon>
        <taxon>Eutheria</taxon>
        <taxon>Euarchontoglires</taxon>
        <taxon>Glires</taxon>
        <taxon>Lagomorpha</taxon>
        <taxon>Leporidae</taxon>
        <taxon>Oryctolagus</taxon>
    </lineage>
</organism>
<dbReference type="InterPro" id="IPR009003">
    <property type="entry name" value="Peptidase_S1_PA"/>
</dbReference>
<keyword evidence="3" id="KW-0720">Serine protease</keyword>
<dbReference type="FunFam" id="2.40.10.10:FF:000068">
    <property type="entry name" value="transmembrane protease serine 2"/>
    <property type="match status" value="1"/>
</dbReference>
<dbReference type="SMART" id="SM00020">
    <property type="entry name" value="Tryp_SPc"/>
    <property type="match status" value="1"/>
</dbReference>
<dbReference type="GeneTree" id="ENSGT00940000155138"/>
<dbReference type="Proteomes" id="UP000001811">
    <property type="component" value="Unplaced"/>
</dbReference>
<protein>
    <recommendedName>
        <fullName evidence="7">Peptidase S1 domain-containing protein</fullName>
    </recommendedName>
</protein>
<evidence type="ECO:0000256" key="2">
    <source>
        <dbReference type="ARBA" id="ARBA00022801"/>
    </source>
</evidence>
<dbReference type="PANTHER" id="PTHR24252">
    <property type="entry name" value="ACROSIN-RELATED"/>
    <property type="match status" value="1"/>
</dbReference>
<dbReference type="PROSITE" id="PS00134">
    <property type="entry name" value="TRYPSIN_HIS"/>
    <property type="match status" value="1"/>
</dbReference>
<reference evidence="8" key="2">
    <citation type="submission" date="2025-08" db="UniProtKB">
        <authorList>
            <consortium name="Ensembl"/>
        </authorList>
    </citation>
    <scope>IDENTIFICATION</scope>
    <source>
        <strain evidence="8">Thorbecke</strain>
    </source>
</reference>
<dbReference type="AlphaFoldDB" id="A0A5F9CQ42"/>